<evidence type="ECO:0000313" key="1">
    <source>
        <dbReference type="EMBL" id="QED37993.1"/>
    </source>
</evidence>
<keyword evidence="2" id="KW-1185">Reference proteome</keyword>
<reference evidence="1 2" key="1">
    <citation type="submission" date="2019-08" db="EMBL/GenBank/DDBJ databases">
        <title>Antarcticibacterium arcticum sp. nov., a bacterium isolated from marine sediment of the Canadian Beaufort Sea.</title>
        <authorList>
            <person name="Lee Y.M."/>
            <person name="Baek K."/>
            <person name="Lee D.-H."/>
            <person name="Shin S.C."/>
            <person name="Jin Y.K."/>
            <person name="Park Y."/>
        </authorList>
    </citation>
    <scope>NUCLEOTIDE SEQUENCE [LARGE SCALE GENOMIC DNA]</scope>
    <source>
        <strain evidence="1 2">PAMC 28998</strain>
    </source>
</reference>
<proteinExistence type="predicted"/>
<dbReference type="KEGG" id="anp:FK178_09755"/>
<organism evidence="1 2">
    <name type="scientific">Antarcticibacterium arcticum</name>
    <dbReference type="NCBI Taxonomy" id="2585771"/>
    <lineage>
        <taxon>Bacteria</taxon>
        <taxon>Pseudomonadati</taxon>
        <taxon>Bacteroidota</taxon>
        <taxon>Flavobacteriia</taxon>
        <taxon>Flavobacteriales</taxon>
        <taxon>Flavobacteriaceae</taxon>
        <taxon>Antarcticibacterium</taxon>
    </lineage>
</organism>
<accession>A0A5B8YMZ3</accession>
<dbReference type="AlphaFoldDB" id="A0A5B8YMZ3"/>
<sequence>MDSKKCKCGAGNKIFCKKCSKIQMCILLKNGNDHLKLENLRGHKANPVWYSHLKYNFKPEKDIIEGMLRRFYNTPLVPSTNIVKFYYNGTNTELFTYKL</sequence>
<evidence type="ECO:0000313" key="2">
    <source>
        <dbReference type="Proteomes" id="UP000321954"/>
    </source>
</evidence>
<dbReference type="Proteomes" id="UP000321954">
    <property type="component" value="Chromosome"/>
</dbReference>
<protein>
    <submittedName>
        <fullName evidence="1">Uncharacterized protein</fullName>
    </submittedName>
</protein>
<dbReference type="OrthoDB" id="1189305at2"/>
<gene>
    <name evidence="1" type="ORF">FK178_09755</name>
</gene>
<dbReference type="EMBL" id="CP042476">
    <property type="protein sequence ID" value="QED37993.1"/>
    <property type="molecule type" value="Genomic_DNA"/>
</dbReference>
<name>A0A5B8YMZ3_9FLAO</name>
<dbReference type="RefSeq" id="WP_146834216.1">
    <property type="nucleotide sequence ID" value="NZ_CP042476.1"/>
</dbReference>